<sequence>MNDHWSNRDQKSRLPTSFNSSNAQCAATNINGAFSASPIQAQVSDNIPNDMAESTNVSPSWSSSSVGDLDLNNLSLMNSNSLSPQPSIPLPWLASLDTLLQCSPNSALDVSKQKQDPSAMAIDEWMLNFVNHDALEASSQQSGATAHTNQMLQQNGITYNLPSGIFGSNNHGFNPKLQYGSIHNNEAMTITADISPPTQDPMSAQLPHLAPRSIASQGQTKTTGTAATDTDTIPAPSTLLSKSSTNHNPKTVTDAAKDSEAKIKVEPGTDAPPITAAQKRQDRLIKNRAAALLSRKRKREHLESLESTVKVLTEENEELKKKVQELEQQLAQETKENSALKIKLATHDNPVKSSSHTESISKNTAKQIWTPPSMHSTVNHKNHRVLGNMLIPVIFSFGIFCLLSNYHHQSSFSSESYSDGGLGFSAYKSLPGTGGDMDEVQSLLYDITNDTRTLTNNDDGSEDELSLLERIRRSINNESKRQDKAADNSKSSVATPSIRNSVFGLQSKYSFEKFISTSSAIRSLFTGYTTAQSSTFITQESAILHSWIQKLMTPFRSKLSGKKKEVSSDHHVTNKGCNDEYGMIYCSDIQHAILKTLPSNQPLPSAASKSASSDSHPRLSFYSPISDNMMDSSKYATPPWETNPPVPNNANTASQPSRLPSLQPNNNQYLRIDVEVLGSRIVTDETYFHDIV</sequence>
<dbReference type="SMART" id="SM00338">
    <property type="entry name" value="BRLZ"/>
    <property type="match status" value="1"/>
</dbReference>
<evidence type="ECO:0000313" key="9">
    <source>
        <dbReference type="EMBL" id="KAJ1918819.1"/>
    </source>
</evidence>
<protein>
    <recommendedName>
        <fullName evidence="8">BZIP domain-containing protein</fullName>
    </recommendedName>
</protein>
<name>A0A9W8DUV6_9FUNG</name>
<dbReference type="CDD" id="cd14686">
    <property type="entry name" value="bZIP"/>
    <property type="match status" value="1"/>
</dbReference>
<keyword evidence="5" id="KW-0539">Nucleus</keyword>
<accession>A0A9W8DUV6</accession>
<evidence type="ECO:0000256" key="5">
    <source>
        <dbReference type="ARBA" id="ARBA00023242"/>
    </source>
</evidence>
<dbReference type="EMBL" id="JANBPU010000037">
    <property type="protein sequence ID" value="KAJ1918819.1"/>
    <property type="molecule type" value="Genomic_DNA"/>
</dbReference>
<gene>
    <name evidence="9" type="ORF">H4219_002358</name>
</gene>
<feature type="compositionally biased region" description="Low complexity" evidence="7">
    <location>
        <begin position="215"/>
        <end position="238"/>
    </location>
</feature>
<dbReference type="PANTHER" id="PTHR46164:SF3">
    <property type="entry name" value="ATF6, ISOFORM C"/>
    <property type="match status" value="1"/>
</dbReference>
<keyword evidence="3" id="KW-0238">DNA-binding</keyword>
<reference evidence="9" key="1">
    <citation type="submission" date="2022-07" db="EMBL/GenBank/DDBJ databases">
        <title>Phylogenomic reconstructions and comparative analyses of Kickxellomycotina fungi.</title>
        <authorList>
            <person name="Reynolds N.K."/>
            <person name="Stajich J.E."/>
            <person name="Barry K."/>
            <person name="Grigoriev I.V."/>
            <person name="Crous P."/>
            <person name="Smith M.E."/>
        </authorList>
    </citation>
    <scope>NUCLEOTIDE SEQUENCE</scope>
    <source>
        <strain evidence="9">NBRC 100468</strain>
    </source>
</reference>
<keyword evidence="2" id="KW-0805">Transcription regulation</keyword>
<evidence type="ECO:0000256" key="1">
    <source>
        <dbReference type="ARBA" id="ARBA00004167"/>
    </source>
</evidence>
<dbReference type="InterPro" id="IPR004827">
    <property type="entry name" value="bZIP"/>
</dbReference>
<dbReference type="InterPro" id="IPR046347">
    <property type="entry name" value="bZIP_sf"/>
</dbReference>
<feature type="compositionally biased region" description="Polar residues" evidence="7">
    <location>
        <begin position="351"/>
        <end position="367"/>
    </location>
</feature>
<dbReference type="GO" id="GO:0000978">
    <property type="term" value="F:RNA polymerase II cis-regulatory region sequence-specific DNA binding"/>
    <property type="evidence" value="ECO:0007669"/>
    <property type="project" value="TreeGrafter"/>
</dbReference>
<dbReference type="PANTHER" id="PTHR46164">
    <property type="entry name" value="ATF6, ISOFORM C"/>
    <property type="match status" value="1"/>
</dbReference>
<feature type="domain" description="BZIP" evidence="8">
    <location>
        <begin position="277"/>
        <end position="340"/>
    </location>
</feature>
<feature type="region of interest" description="Disordered" evidence="7">
    <location>
        <begin position="348"/>
        <end position="375"/>
    </location>
</feature>
<feature type="compositionally biased region" description="Basic and acidic residues" evidence="7">
    <location>
        <begin position="1"/>
        <end position="12"/>
    </location>
</feature>
<evidence type="ECO:0000256" key="4">
    <source>
        <dbReference type="ARBA" id="ARBA00023163"/>
    </source>
</evidence>
<dbReference type="OrthoDB" id="5587678at2759"/>
<evidence type="ECO:0000259" key="8">
    <source>
        <dbReference type="PROSITE" id="PS50217"/>
    </source>
</evidence>
<feature type="compositionally biased region" description="Basic and acidic residues" evidence="7">
    <location>
        <begin position="255"/>
        <end position="267"/>
    </location>
</feature>
<comment type="subcellular location">
    <subcellularLocation>
        <location evidence="1">Membrane</location>
        <topology evidence="1">Single-pass membrane protein</topology>
    </subcellularLocation>
</comment>
<dbReference type="Pfam" id="PF00170">
    <property type="entry name" value="bZIP_1"/>
    <property type="match status" value="1"/>
</dbReference>
<evidence type="ECO:0000256" key="3">
    <source>
        <dbReference type="ARBA" id="ARBA00023125"/>
    </source>
</evidence>
<comment type="caution">
    <text evidence="9">The sequence shown here is derived from an EMBL/GenBank/DDBJ whole genome shotgun (WGS) entry which is preliminary data.</text>
</comment>
<evidence type="ECO:0000256" key="2">
    <source>
        <dbReference type="ARBA" id="ARBA00023015"/>
    </source>
</evidence>
<dbReference type="InterPro" id="IPR051882">
    <property type="entry name" value="ATF_bZIP_TF"/>
</dbReference>
<evidence type="ECO:0000313" key="10">
    <source>
        <dbReference type="Proteomes" id="UP001150538"/>
    </source>
</evidence>
<feature type="region of interest" description="Disordered" evidence="7">
    <location>
        <begin position="212"/>
        <end position="280"/>
    </location>
</feature>
<dbReference type="GO" id="GO:0016020">
    <property type="term" value="C:membrane"/>
    <property type="evidence" value="ECO:0007669"/>
    <property type="project" value="UniProtKB-SubCell"/>
</dbReference>
<dbReference type="AlphaFoldDB" id="A0A9W8DUV6"/>
<evidence type="ECO:0000256" key="7">
    <source>
        <dbReference type="SAM" id="MobiDB-lite"/>
    </source>
</evidence>
<dbReference type="GO" id="GO:0005634">
    <property type="term" value="C:nucleus"/>
    <property type="evidence" value="ECO:0007669"/>
    <property type="project" value="TreeGrafter"/>
</dbReference>
<dbReference type="Gene3D" id="1.20.5.170">
    <property type="match status" value="1"/>
</dbReference>
<feature type="region of interest" description="Disordered" evidence="7">
    <location>
        <begin position="633"/>
        <end position="665"/>
    </location>
</feature>
<dbReference type="PROSITE" id="PS50217">
    <property type="entry name" value="BZIP"/>
    <property type="match status" value="1"/>
</dbReference>
<keyword evidence="4" id="KW-0804">Transcription</keyword>
<keyword evidence="10" id="KW-1185">Reference proteome</keyword>
<dbReference type="GO" id="GO:0030968">
    <property type="term" value="P:endoplasmic reticulum unfolded protein response"/>
    <property type="evidence" value="ECO:0007669"/>
    <property type="project" value="TreeGrafter"/>
</dbReference>
<feature type="coiled-coil region" evidence="6">
    <location>
        <begin position="295"/>
        <end position="343"/>
    </location>
</feature>
<feature type="region of interest" description="Disordered" evidence="7">
    <location>
        <begin position="1"/>
        <end position="20"/>
    </location>
</feature>
<proteinExistence type="predicted"/>
<organism evidence="9 10">
    <name type="scientific">Mycoemilia scoparia</name>
    <dbReference type="NCBI Taxonomy" id="417184"/>
    <lineage>
        <taxon>Eukaryota</taxon>
        <taxon>Fungi</taxon>
        <taxon>Fungi incertae sedis</taxon>
        <taxon>Zoopagomycota</taxon>
        <taxon>Kickxellomycotina</taxon>
        <taxon>Kickxellomycetes</taxon>
        <taxon>Kickxellales</taxon>
        <taxon>Kickxellaceae</taxon>
        <taxon>Mycoemilia</taxon>
    </lineage>
</organism>
<dbReference type="GO" id="GO:0000981">
    <property type="term" value="F:DNA-binding transcription factor activity, RNA polymerase II-specific"/>
    <property type="evidence" value="ECO:0007669"/>
    <property type="project" value="TreeGrafter"/>
</dbReference>
<feature type="compositionally biased region" description="Polar residues" evidence="7">
    <location>
        <begin position="239"/>
        <end position="251"/>
    </location>
</feature>
<keyword evidence="6" id="KW-0175">Coiled coil</keyword>
<evidence type="ECO:0000256" key="6">
    <source>
        <dbReference type="SAM" id="Coils"/>
    </source>
</evidence>
<dbReference type="SUPFAM" id="SSF57959">
    <property type="entry name" value="Leucine zipper domain"/>
    <property type="match status" value="1"/>
</dbReference>
<feature type="compositionally biased region" description="Polar residues" evidence="7">
    <location>
        <begin position="654"/>
        <end position="665"/>
    </location>
</feature>
<dbReference type="Proteomes" id="UP001150538">
    <property type="component" value="Unassembled WGS sequence"/>
</dbReference>